<feature type="region of interest" description="Disordered" evidence="1">
    <location>
        <begin position="1"/>
        <end position="57"/>
    </location>
</feature>
<dbReference type="OrthoDB" id="5504568at2759"/>
<comment type="caution">
    <text evidence="2">The sequence shown here is derived from an EMBL/GenBank/DDBJ whole genome shotgun (WGS) entry which is preliminary data.</text>
</comment>
<protein>
    <submittedName>
        <fullName evidence="2">Uncharacterized protein</fullName>
    </submittedName>
</protein>
<gene>
    <name evidence="2" type="ORF">ACJ73_03097</name>
</gene>
<dbReference type="VEuPathDB" id="FungiDB:ACJ73_03097"/>
<proteinExistence type="predicted"/>
<dbReference type="EMBL" id="LGTZ01000360">
    <property type="protein sequence ID" value="OJD25526.1"/>
    <property type="molecule type" value="Genomic_DNA"/>
</dbReference>
<dbReference type="AlphaFoldDB" id="A0A1J9Q9N5"/>
<evidence type="ECO:0000313" key="3">
    <source>
        <dbReference type="Proteomes" id="UP000242791"/>
    </source>
</evidence>
<organism evidence="2 3">
    <name type="scientific">Blastomyces percursus</name>
    <dbReference type="NCBI Taxonomy" id="1658174"/>
    <lineage>
        <taxon>Eukaryota</taxon>
        <taxon>Fungi</taxon>
        <taxon>Dikarya</taxon>
        <taxon>Ascomycota</taxon>
        <taxon>Pezizomycotina</taxon>
        <taxon>Eurotiomycetes</taxon>
        <taxon>Eurotiomycetidae</taxon>
        <taxon>Onygenales</taxon>
        <taxon>Ajellomycetaceae</taxon>
        <taxon>Blastomyces</taxon>
    </lineage>
</organism>
<keyword evidence="3" id="KW-1185">Reference proteome</keyword>
<evidence type="ECO:0000313" key="2">
    <source>
        <dbReference type="EMBL" id="OJD25526.1"/>
    </source>
</evidence>
<evidence type="ECO:0000256" key="1">
    <source>
        <dbReference type="SAM" id="MobiDB-lite"/>
    </source>
</evidence>
<accession>A0A1J9Q9N5</accession>
<reference evidence="2 3" key="1">
    <citation type="submission" date="2015-08" db="EMBL/GenBank/DDBJ databases">
        <title>Emmonsia species relationships and genome sequence.</title>
        <authorList>
            <person name="Cuomo C.A."/>
            <person name="Schwartz I.S."/>
            <person name="Kenyon C."/>
            <person name="De Hoog G.S."/>
            <person name="Govender N.P."/>
            <person name="Botha A."/>
            <person name="Moreno L."/>
            <person name="De Vries M."/>
            <person name="Munoz J.F."/>
            <person name="Stielow J.B."/>
        </authorList>
    </citation>
    <scope>NUCLEOTIDE SEQUENCE [LARGE SCALE GENOMIC DNA]</scope>
    <source>
        <strain evidence="2 3">EI222</strain>
    </source>
</reference>
<sequence>MARNSRAPTPANPPAGILEQLSEPRITSVEEVSDDSPPIRETPSSTAEPEELPKPANEPISMENILEHLPRDQVIFLQAILAARKHPRTESLDMTSRDTREPKRNFLKPRPLKATYRTTTYKSFCEFAFEIDSQARLCDMEDEEAVTYAMTGLYYTEAKDWLDHLGDDRERSRRSVLKAYREHKLGDSAKVESDEDYSRHFMELWRELGPAETGPWNKTWKMMFTKGLDKGMQDKLIEHGSKHLALEELMTLIHRLRITVRATDLRKADHRPAPRGPGQQRTGFSRKDDKTPRGSRPTAEQGGRASQAPANKEFGEPRTESVTAFLKTLKLTPESVAPPMEMNARGGRPRRGAAAPQAWKTLVDSWSQATVVSLKLAEWMGWVVETENLLLQQAGRENSGHL</sequence>
<name>A0A1J9Q9N5_9EURO</name>
<feature type="region of interest" description="Disordered" evidence="1">
    <location>
        <begin position="265"/>
        <end position="319"/>
    </location>
</feature>
<dbReference type="Proteomes" id="UP000242791">
    <property type="component" value="Unassembled WGS sequence"/>
</dbReference>